<dbReference type="InterPro" id="IPR029043">
    <property type="entry name" value="GcvT/YgfZ_C"/>
</dbReference>
<dbReference type="InterPro" id="IPR032503">
    <property type="entry name" value="FAO_M"/>
</dbReference>
<reference evidence="6 7" key="1">
    <citation type="journal article" date="2019" name="Int. J. Syst. Evol. Microbiol.">
        <title>The Global Catalogue of Microorganisms (GCM) 10K type strain sequencing project: providing services to taxonomists for standard genome sequencing and annotation.</title>
        <authorList>
            <consortium name="The Broad Institute Genomics Platform"/>
            <consortium name="The Broad Institute Genome Sequencing Center for Infectious Disease"/>
            <person name="Wu L."/>
            <person name="Ma J."/>
        </authorList>
    </citation>
    <scope>NUCLEOTIDE SEQUENCE [LARGE SCALE GENOMIC DNA]</scope>
    <source>
        <strain evidence="6 7">JCM 13813</strain>
    </source>
</reference>
<organism evidence="6 7">
    <name type="scientific">Nocardioides furvisabuli</name>
    <dbReference type="NCBI Taxonomy" id="375542"/>
    <lineage>
        <taxon>Bacteria</taxon>
        <taxon>Bacillati</taxon>
        <taxon>Actinomycetota</taxon>
        <taxon>Actinomycetes</taxon>
        <taxon>Propionibacteriales</taxon>
        <taxon>Nocardioidaceae</taxon>
        <taxon>Nocardioides</taxon>
    </lineage>
</organism>
<dbReference type="InterPro" id="IPR036188">
    <property type="entry name" value="FAD/NAD-bd_sf"/>
</dbReference>
<dbReference type="PANTHER" id="PTHR43757:SF15">
    <property type="entry name" value="PYRUVATE DEHYDROGENASE PHOSPHATASE REGULATORY SUBUNIT, MITOCHONDRIAL-LIKE"/>
    <property type="match status" value="1"/>
</dbReference>
<dbReference type="InterPro" id="IPR006222">
    <property type="entry name" value="GCVT_N"/>
</dbReference>
<evidence type="ECO:0000313" key="6">
    <source>
        <dbReference type="EMBL" id="GAA2107698.1"/>
    </source>
</evidence>
<evidence type="ECO:0000259" key="4">
    <source>
        <dbReference type="Pfam" id="PF08669"/>
    </source>
</evidence>
<feature type="domain" description="FAD dependent oxidoreductase central" evidence="5">
    <location>
        <begin position="370"/>
        <end position="425"/>
    </location>
</feature>
<dbReference type="SUPFAM" id="SSF51905">
    <property type="entry name" value="FAD/NAD(P)-binding domain"/>
    <property type="match status" value="1"/>
</dbReference>
<accession>A0ABN2X9A7</accession>
<evidence type="ECO:0000313" key="7">
    <source>
        <dbReference type="Proteomes" id="UP001501161"/>
    </source>
</evidence>
<dbReference type="Gene3D" id="3.30.1360.120">
    <property type="entry name" value="Probable tRNA modification gtpase trme, domain 1"/>
    <property type="match status" value="1"/>
</dbReference>
<dbReference type="RefSeq" id="WP_231248504.1">
    <property type="nucleotide sequence ID" value="NZ_BAAAMQ010000010.1"/>
</dbReference>
<dbReference type="InterPro" id="IPR013977">
    <property type="entry name" value="GcvT_C"/>
</dbReference>
<protein>
    <submittedName>
        <fullName evidence="6">FAD-dependent oxidoreductase</fullName>
    </submittedName>
</protein>
<feature type="domain" description="Aminomethyltransferase C-terminal" evidence="4">
    <location>
        <begin position="724"/>
        <end position="808"/>
    </location>
</feature>
<evidence type="ECO:0000256" key="1">
    <source>
        <dbReference type="ARBA" id="ARBA00008609"/>
    </source>
</evidence>
<dbReference type="Proteomes" id="UP001501161">
    <property type="component" value="Unassembled WGS sequence"/>
</dbReference>
<evidence type="ECO:0000259" key="3">
    <source>
        <dbReference type="Pfam" id="PF01571"/>
    </source>
</evidence>
<dbReference type="Gene3D" id="2.40.30.110">
    <property type="entry name" value="Aminomethyltransferase beta-barrel domains"/>
    <property type="match status" value="1"/>
</dbReference>
<dbReference type="Gene3D" id="3.50.50.60">
    <property type="entry name" value="FAD/NAD(P)-binding domain"/>
    <property type="match status" value="1"/>
</dbReference>
<comment type="similarity">
    <text evidence="1">Belongs to the GcvT family.</text>
</comment>
<dbReference type="EMBL" id="BAAAMQ010000010">
    <property type="protein sequence ID" value="GAA2107698.1"/>
    <property type="molecule type" value="Genomic_DNA"/>
</dbReference>
<dbReference type="InterPro" id="IPR027266">
    <property type="entry name" value="TrmE/GcvT-like"/>
</dbReference>
<dbReference type="Pfam" id="PF08669">
    <property type="entry name" value="GCV_T_C"/>
    <property type="match status" value="1"/>
</dbReference>
<dbReference type="Gene3D" id="3.30.70.1400">
    <property type="entry name" value="Aminomethyltransferase beta-barrel domains"/>
    <property type="match status" value="1"/>
</dbReference>
<dbReference type="SUPFAM" id="SSF103025">
    <property type="entry name" value="Folate-binding domain"/>
    <property type="match status" value="1"/>
</dbReference>
<dbReference type="Pfam" id="PF16350">
    <property type="entry name" value="FAO_M"/>
    <property type="match status" value="1"/>
</dbReference>
<sequence>MEAKQLPARAQVVIVGGGIIGTSTAYHLARRGWTDVVLLERNTLTSGTTWHAAGLVTQARGTWGTREVVQRSLDVFHSLEQDTGFSTGFVKTGTMNLATSPERLAEIKHLASVVRGNKIEAEILDVDRTLELHPLLNPEGLLGSLYFPEDGRGSATDTTISLARGATKRGVRIIEGVVVTGVETADGRVTGVHTTSGTIEAEYVVNAAGMWGRELGAMAGVDIPLQALAHYYVVTEAIKDLPRNLPTIKSGDEYSYVKDEAGALMVGFFEPGSYAWASEGIPVNNGFIQLPEDWDHLGPFYEKMIERVPVLADAGVRLHFCGPESFTPDGQYHLGEAPNLRNFFVAAGFNSVGFLSGPGAGSVLADWIVDGRSPVDLPETDLGRVQRHETNRRFLEARVLESLDLSYEVHWPFQQRSSARPLRVSPLYGATSDAGAVFGELAGWERANWYAPDGVERHYEYSFERPNWFEHSAREHRAIREAVGMIDTSSFGKLLVQGRDAVSVLNRLSVNDVDTAVGRITYTQWLNEQGGIEADVTITRIADNEFLVLSGPATVNRDLAYLKRHIGNDEFCTVADVSGTMAMLAVMGPRARDLLAPLTDADLSNENFAFGESREIDLGYTKVRATRVTYVGELGWELLIPSESALHIWYLLRDAGEPLGLLPVGYHAMNSLRLEKAYRSWGHDISGADNPIQAGLSFTVKWDKPGGFIGREALEKIKDEGVNRRLVQFVLEDPDQLLFHDEPIYRDDQLVGRVASAQYGHTLGGAVALGWVKSAEVVERAWFQEGRYEIEVAGQRVSARASLRPLHDPKSERPKN</sequence>
<gene>
    <name evidence="6" type="ORF">GCM10009726_21470</name>
</gene>
<evidence type="ECO:0000259" key="2">
    <source>
        <dbReference type="Pfam" id="PF01266"/>
    </source>
</evidence>
<dbReference type="Pfam" id="PF01266">
    <property type="entry name" value="DAO"/>
    <property type="match status" value="1"/>
</dbReference>
<evidence type="ECO:0000259" key="5">
    <source>
        <dbReference type="Pfam" id="PF16350"/>
    </source>
</evidence>
<feature type="domain" description="GCVT N-terminal" evidence="3">
    <location>
        <begin position="427"/>
        <end position="704"/>
    </location>
</feature>
<feature type="domain" description="FAD dependent oxidoreductase" evidence="2">
    <location>
        <begin position="12"/>
        <end position="367"/>
    </location>
</feature>
<dbReference type="PANTHER" id="PTHR43757">
    <property type="entry name" value="AMINOMETHYLTRANSFERASE"/>
    <property type="match status" value="1"/>
</dbReference>
<dbReference type="InterPro" id="IPR028896">
    <property type="entry name" value="GcvT/YgfZ/DmdA"/>
</dbReference>
<dbReference type="InterPro" id="IPR006076">
    <property type="entry name" value="FAD-dep_OxRdtase"/>
</dbReference>
<dbReference type="Gene3D" id="3.30.9.10">
    <property type="entry name" value="D-Amino Acid Oxidase, subunit A, domain 2"/>
    <property type="match status" value="1"/>
</dbReference>
<dbReference type="Pfam" id="PF01571">
    <property type="entry name" value="GCV_T"/>
    <property type="match status" value="1"/>
</dbReference>
<proteinExistence type="inferred from homology"/>
<name>A0ABN2X9A7_9ACTN</name>
<comment type="caution">
    <text evidence="6">The sequence shown here is derived from an EMBL/GenBank/DDBJ whole genome shotgun (WGS) entry which is preliminary data.</text>
</comment>
<dbReference type="SUPFAM" id="SSF54373">
    <property type="entry name" value="FAD-linked reductases, C-terminal domain"/>
    <property type="match status" value="1"/>
</dbReference>
<dbReference type="SUPFAM" id="SSF101790">
    <property type="entry name" value="Aminomethyltransferase beta-barrel domain"/>
    <property type="match status" value="1"/>
</dbReference>
<keyword evidence="7" id="KW-1185">Reference proteome</keyword>